<evidence type="ECO:0000259" key="1">
    <source>
        <dbReference type="Pfam" id="PF00753"/>
    </source>
</evidence>
<dbReference type="Gene3D" id="3.60.15.10">
    <property type="entry name" value="Ribonuclease Z/Hydroxyacylglutathione hydrolase-like"/>
    <property type="match status" value="1"/>
</dbReference>
<name>A0A6J6YDL9_9ZZZZ</name>
<reference evidence="2" key="1">
    <citation type="submission" date="2020-05" db="EMBL/GenBank/DDBJ databases">
        <authorList>
            <person name="Chiriac C."/>
            <person name="Salcher M."/>
            <person name="Ghai R."/>
            <person name="Kavagutti S V."/>
        </authorList>
    </citation>
    <scope>NUCLEOTIDE SEQUENCE</scope>
</reference>
<dbReference type="InterPro" id="IPR001279">
    <property type="entry name" value="Metallo-B-lactamas"/>
</dbReference>
<dbReference type="InterPro" id="IPR036388">
    <property type="entry name" value="WH-like_DNA-bd_sf"/>
</dbReference>
<gene>
    <name evidence="2" type="ORF">UFOPK2992_01360</name>
</gene>
<dbReference type="EMBL" id="CAFAAI010000251">
    <property type="protein sequence ID" value="CAB4807520.1"/>
    <property type="molecule type" value="Genomic_DNA"/>
</dbReference>
<evidence type="ECO:0000313" key="2">
    <source>
        <dbReference type="EMBL" id="CAB4807520.1"/>
    </source>
</evidence>
<sequence length="246" mass="27653">MWDPTEPPDVDVEDMAVDEAELPPDEPFEHVRRFPWETTPWGGPGVDIPLKRRMWFRAARAFPRMRKMPIPTVRLDEANTIRLARRDWIAVHTPGHTDDHLCLFDPIEGCMLCGDHVLPTITPHIGGMGTSRDPLGAFFHSLDKVAAYGPQVKIALPAHGNPFADLAGRAQEIKHHHEGRLEKLRSTSVELARPASVMEMSTHLFSPRVQGAMADSETFAHLEHLRLGGQMKRLETNGVIEYVVTE</sequence>
<dbReference type="Pfam" id="PF00753">
    <property type="entry name" value="Lactamase_B"/>
    <property type="match status" value="1"/>
</dbReference>
<dbReference type="PANTHER" id="PTHR23131:SF4">
    <property type="entry name" value="METALLO-BETA-LACTAMASE SUPERFAMILY POTEIN"/>
    <property type="match status" value="1"/>
</dbReference>
<protein>
    <submittedName>
        <fullName evidence="2">Unannotated protein</fullName>
    </submittedName>
</protein>
<dbReference type="SUPFAM" id="SSF56281">
    <property type="entry name" value="Metallo-hydrolase/oxidoreductase"/>
    <property type="match status" value="1"/>
</dbReference>
<proteinExistence type="predicted"/>
<dbReference type="InterPro" id="IPR036866">
    <property type="entry name" value="RibonucZ/Hydroxyglut_hydro"/>
</dbReference>
<dbReference type="AlphaFoldDB" id="A0A6J6YDL9"/>
<dbReference type="Gene3D" id="1.10.10.10">
    <property type="entry name" value="Winged helix-like DNA-binding domain superfamily/Winged helix DNA-binding domain"/>
    <property type="match status" value="1"/>
</dbReference>
<dbReference type="PANTHER" id="PTHR23131">
    <property type="entry name" value="ENDORIBONUCLEASE LACTB2"/>
    <property type="match status" value="1"/>
</dbReference>
<dbReference type="InterPro" id="IPR050662">
    <property type="entry name" value="Sec-metab_biosynth-thioest"/>
</dbReference>
<accession>A0A6J6YDL9</accession>
<organism evidence="2">
    <name type="scientific">freshwater metagenome</name>
    <dbReference type="NCBI Taxonomy" id="449393"/>
    <lineage>
        <taxon>unclassified sequences</taxon>
        <taxon>metagenomes</taxon>
        <taxon>ecological metagenomes</taxon>
    </lineage>
</organism>
<feature type="domain" description="Metallo-beta-lactamase" evidence="1">
    <location>
        <begin position="49"/>
        <end position="132"/>
    </location>
</feature>